<dbReference type="EMBL" id="FN430175">
    <property type="protein sequence ID" value="CAZ82914.1"/>
    <property type="molecule type" value="Genomic_DNA"/>
</dbReference>
<evidence type="ECO:0000313" key="2">
    <source>
        <dbReference type="EMBL" id="CAZ82914.1"/>
    </source>
</evidence>
<dbReference type="GeneID" id="9181545"/>
<dbReference type="AlphaFoldDB" id="D5GEH1"/>
<protein>
    <submittedName>
        <fullName evidence="2">(Perigord truffle) hypothetical protein</fullName>
    </submittedName>
</protein>
<dbReference type="InParanoid" id="D5GEH1"/>
<proteinExistence type="predicted"/>
<dbReference type="Proteomes" id="UP000006911">
    <property type="component" value="Unassembled WGS sequence"/>
</dbReference>
<keyword evidence="3" id="KW-1185">Reference proteome</keyword>
<feature type="chain" id="PRO_5003072305" evidence="1">
    <location>
        <begin position="23"/>
        <end position="100"/>
    </location>
</feature>
<sequence>MLFRGWWVKACFLLTGTRANFATRPLYSTLGRVIMTPVDTGAYPSSLTPELHRACGSRRGGRGSLVAEGHGPTGCPTLPVYHSIIARMILVLSRILVSNQ</sequence>
<reference evidence="2 3" key="1">
    <citation type="journal article" date="2010" name="Nature">
        <title>Perigord black truffle genome uncovers evolutionary origins and mechanisms of symbiosis.</title>
        <authorList>
            <person name="Martin F."/>
            <person name="Kohler A."/>
            <person name="Murat C."/>
            <person name="Balestrini R."/>
            <person name="Coutinho P.M."/>
            <person name="Jaillon O."/>
            <person name="Montanini B."/>
            <person name="Morin E."/>
            <person name="Noel B."/>
            <person name="Percudani R."/>
            <person name="Porcel B."/>
            <person name="Rubini A."/>
            <person name="Amicucci A."/>
            <person name="Amselem J."/>
            <person name="Anthouard V."/>
            <person name="Arcioni S."/>
            <person name="Artiguenave F."/>
            <person name="Aury J.M."/>
            <person name="Ballario P."/>
            <person name="Bolchi A."/>
            <person name="Brenna A."/>
            <person name="Brun A."/>
            <person name="Buee M."/>
            <person name="Cantarel B."/>
            <person name="Chevalier G."/>
            <person name="Couloux A."/>
            <person name="Da Silva C."/>
            <person name="Denoeud F."/>
            <person name="Duplessis S."/>
            <person name="Ghignone S."/>
            <person name="Hilselberger B."/>
            <person name="Iotti M."/>
            <person name="Marcais B."/>
            <person name="Mello A."/>
            <person name="Miranda M."/>
            <person name="Pacioni G."/>
            <person name="Quesneville H."/>
            <person name="Riccioni C."/>
            <person name="Ruotolo R."/>
            <person name="Splivallo R."/>
            <person name="Stocchi V."/>
            <person name="Tisserant E."/>
            <person name="Viscomi A.R."/>
            <person name="Zambonelli A."/>
            <person name="Zampieri E."/>
            <person name="Henrissat B."/>
            <person name="Lebrun M.H."/>
            <person name="Paolocci F."/>
            <person name="Bonfante P."/>
            <person name="Ottonello S."/>
            <person name="Wincker P."/>
        </authorList>
    </citation>
    <scope>NUCLEOTIDE SEQUENCE [LARGE SCALE GENOMIC DNA]</scope>
    <source>
        <strain evidence="2 3">Mel28</strain>
    </source>
</reference>
<evidence type="ECO:0000256" key="1">
    <source>
        <dbReference type="SAM" id="SignalP"/>
    </source>
</evidence>
<feature type="signal peptide" evidence="1">
    <location>
        <begin position="1"/>
        <end position="22"/>
    </location>
</feature>
<keyword evidence="1" id="KW-0732">Signal</keyword>
<evidence type="ECO:0000313" key="3">
    <source>
        <dbReference type="Proteomes" id="UP000006911"/>
    </source>
</evidence>
<name>D5GEH1_TUBMM</name>
<dbReference type="KEGG" id="tml:GSTUM_00006482001"/>
<gene>
    <name evidence="2" type="ORF">GSTUM_00006482001</name>
</gene>
<accession>D5GEH1</accession>
<organism evidence="2 3">
    <name type="scientific">Tuber melanosporum (strain Mel28)</name>
    <name type="common">Perigord black truffle</name>
    <dbReference type="NCBI Taxonomy" id="656061"/>
    <lineage>
        <taxon>Eukaryota</taxon>
        <taxon>Fungi</taxon>
        <taxon>Dikarya</taxon>
        <taxon>Ascomycota</taxon>
        <taxon>Pezizomycotina</taxon>
        <taxon>Pezizomycetes</taxon>
        <taxon>Pezizales</taxon>
        <taxon>Tuberaceae</taxon>
        <taxon>Tuber</taxon>
    </lineage>
</organism>
<dbReference type="RefSeq" id="XP_002838723.1">
    <property type="nucleotide sequence ID" value="XM_002838677.1"/>
</dbReference>
<dbReference type="HOGENOM" id="CLU_2308120_0_0_1"/>